<dbReference type="Gene3D" id="1.10.1740.10">
    <property type="match status" value="1"/>
</dbReference>
<accession>A0A5C6A3X6</accession>
<evidence type="ECO:0000256" key="1">
    <source>
        <dbReference type="ARBA" id="ARBA00010641"/>
    </source>
</evidence>
<dbReference type="AlphaFoldDB" id="A0A5C6A3X6"/>
<evidence type="ECO:0000259" key="6">
    <source>
        <dbReference type="Pfam" id="PF08281"/>
    </source>
</evidence>
<dbReference type="InterPro" id="IPR013325">
    <property type="entry name" value="RNA_pol_sigma_r2"/>
</dbReference>
<gene>
    <name evidence="7" type="primary">sigL_4</name>
    <name evidence="7" type="ORF">Pla100_44400</name>
</gene>
<sequence>MSTRSVDNPSKILNNLQRDKAAGLADLFELQRSHLRHFLKCRLNKVLSNRLDASDVIQEVYIRAQRNVDDYLANPCVPPVIWLRQLAYNVLGDTHRRHFRQLRNPCHEQTDHDEELITNLIDSNDSVNTVCQRNEMADRIRIMLRQLSQVDREVLQLRHLEGYSIAEIADMFELNSETIKKRYYRALKRFRNIIEGDPCMENRCPPSTS</sequence>
<dbReference type="InterPro" id="IPR039425">
    <property type="entry name" value="RNA_pol_sigma-70-like"/>
</dbReference>
<keyword evidence="4" id="KW-0804">Transcription</keyword>
<keyword evidence="8" id="KW-1185">Reference proteome</keyword>
<dbReference type="GO" id="GO:0006352">
    <property type="term" value="P:DNA-templated transcription initiation"/>
    <property type="evidence" value="ECO:0007669"/>
    <property type="project" value="InterPro"/>
</dbReference>
<comment type="similarity">
    <text evidence="1">Belongs to the sigma-70 factor family. ECF subfamily.</text>
</comment>
<dbReference type="RefSeq" id="WP_146579947.1">
    <property type="nucleotide sequence ID" value="NZ_SJPM01000010.1"/>
</dbReference>
<dbReference type="Gene3D" id="1.10.10.10">
    <property type="entry name" value="Winged helix-like DNA-binding domain superfamily/Winged helix DNA-binding domain"/>
    <property type="match status" value="1"/>
</dbReference>
<dbReference type="NCBIfam" id="TIGR02937">
    <property type="entry name" value="sigma70-ECF"/>
    <property type="match status" value="1"/>
</dbReference>
<keyword evidence="2" id="KW-0805">Transcription regulation</keyword>
<organism evidence="7 8">
    <name type="scientific">Neorhodopirellula pilleata</name>
    <dbReference type="NCBI Taxonomy" id="2714738"/>
    <lineage>
        <taxon>Bacteria</taxon>
        <taxon>Pseudomonadati</taxon>
        <taxon>Planctomycetota</taxon>
        <taxon>Planctomycetia</taxon>
        <taxon>Pirellulales</taxon>
        <taxon>Pirellulaceae</taxon>
        <taxon>Neorhodopirellula</taxon>
    </lineage>
</organism>
<evidence type="ECO:0000313" key="7">
    <source>
        <dbReference type="EMBL" id="TWT93123.1"/>
    </source>
</evidence>
<dbReference type="InterPro" id="IPR014284">
    <property type="entry name" value="RNA_pol_sigma-70_dom"/>
</dbReference>
<dbReference type="CDD" id="cd06171">
    <property type="entry name" value="Sigma70_r4"/>
    <property type="match status" value="1"/>
</dbReference>
<dbReference type="InterPro" id="IPR013324">
    <property type="entry name" value="RNA_pol_sigma_r3/r4-like"/>
</dbReference>
<dbReference type="GO" id="GO:0003677">
    <property type="term" value="F:DNA binding"/>
    <property type="evidence" value="ECO:0007669"/>
    <property type="project" value="InterPro"/>
</dbReference>
<feature type="domain" description="RNA polymerase sigma-70 region 2" evidence="5">
    <location>
        <begin position="38"/>
        <end position="98"/>
    </location>
</feature>
<reference evidence="7 8" key="1">
    <citation type="submission" date="2019-02" db="EMBL/GenBank/DDBJ databases">
        <title>Deep-cultivation of Planctomycetes and their phenomic and genomic characterization uncovers novel biology.</title>
        <authorList>
            <person name="Wiegand S."/>
            <person name="Jogler M."/>
            <person name="Boedeker C."/>
            <person name="Pinto D."/>
            <person name="Vollmers J."/>
            <person name="Rivas-Marin E."/>
            <person name="Kohn T."/>
            <person name="Peeters S.H."/>
            <person name="Heuer A."/>
            <person name="Rast P."/>
            <person name="Oberbeckmann S."/>
            <person name="Bunk B."/>
            <person name="Jeske O."/>
            <person name="Meyerdierks A."/>
            <person name="Storesund J.E."/>
            <person name="Kallscheuer N."/>
            <person name="Luecker S."/>
            <person name="Lage O.M."/>
            <person name="Pohl T."/>
            <person name="Merkel B.J."/>
            <person name="Hornburger P."/>
            <person name="Mueller R.-W."/>
            <person name="Bruemmer F."/>
            <person name="Labrenz M."/>
            <person name="Spormann A.M."/>
            <person name="Op Den Camp H."/>
            <person name="Overmann J."/>
            <person name="Amann R."/>
            <person name="Jetten M.S.M."/>
            <person name="Mascher T."/>
            <person name="Medema M.H."/>
            <person name="Devos D.P."/>
            <person name="Kaster A.-K."/>
            <person name="Ovreas L."/>
            <person name="Rohde M."/>
            <person name="Galperin M.Y."/>
            <person name="Jogler C."/>
        </authorList>
    </citation>
    <scope>NUCLEOTIDE SEQUENCE [LARGE SCALE GENOMIC DNA]</scope>
    <source>
        <strain evidence="7 8">Pla100</strain>
    </source>
</reference>
<dbReference type="EMBL" id="SJPM01000010">
    <property type="protein sequence ID" value="TWT93123.1"/>
    <property type="molecule type" value="Genomic_DNA"/>
</dbReference>
<dbReference type="Pfam" id="PF08281">
    <property type="entry name" value="Sigma70_r4_2"/>
    <property type="match status" value="1"/>
</dbReference>
<comment type="caution">
    <text evidence="7">The sequence shown here is derived from an EMBL/GenBank/DDBJ whole genome shotgun (WGS) entry which is preliminary data.</text>
</comment>
<dbReference type="InterPro" id="IPR013249">
    <property type="entry name" value="RNA_pol_sigma70_r4_t2"/>
</dbReference>
<keyword evidence="3" id="KW-0731">Sigma factor</keyword>
<feature type="domain" description="RNA polymerase sigma factor 70 region 4 type 2" evidence="6">
    <location>
        <begin position="140"/>
        <end position="189"/>
    </location>
</feature>
<dbReference type="GO" id="GO:0016987">
    <property type="term" value="F:sigma factor activity"/>
    <property type="evidence" value="ECO:0007669"/>
    <property type="project" value="UniProtKB-KW"/>
</dbReference>
<evidence type="ECO:0000313" key="8">
    <source>
        <dbReference type="Proteomes" id="UP000316213"/>
    </source>
</evidence>
<dbReference type="SUPFAM" id="SSF88659">
    <property type="entry name" value="Sigma3 and sigma4 domains of RNA polymerase sigma factors"/>
    <property type="match status" value="1"/>
</dbReference>
<protein>
    <submittedName>
        <fullName evidence="7">ECF RNA polymerase sigma factor SigL</fullName>
    </submittedName>
</protein>
<dbReference type="Proteomes" id="UP000316213">
    <property type="component" value="Unassembled WGS sequence"/>
</dbReference>
<dbReference type="OrthoDB" id="276109at2"/>
<dbReference type="InterPro" id="IPR036388">
    <property type="entry name" value="WH-like_DNA-bd_sf"/>
</dbReference>
<dbReference type="InterPro" id="IPR007627">
    <property type="entry name" value="RNA_pol_sigma70_r2"/>
</dbReference>
<dbReference type="PANTHER" id="PTHR43133">
    <property type="entry name" value="RNA POLYMERASE ECF-TYPE SIGMA FACTO"/>
    <property type="match status" value="1"/>
</dbReference>
<proteinExistence type="inferred from homology"/>
<evidence type="ECO:0000256" key="4">
    <source>
        <dbReference type="ARBA" id="ARBA00023163"/>
    </source>
</evidence>
<evidence type="ECO:0000259" key="5">
    <source>
        <dbReference type="Pfam" id="PF04542"/>
    </source>
</evidence>
<name>A0A5C6A3X6_9BACT</name>
<evidence type="ECO:0000256" key="2">
    <source>
        <dbReference type="ARBA" id="ARBA00023015"/>
    </source>
</evidence>
<dbReference type="PANTHER" id="PTHR43133:SF51">
    <property type="entry name" value="RNA POLYMERASE SIGMA FACTOR"/>
    <property type="match status" value="1"/>
</dbReference>
<dbReference type="SUPFAM" id="SSF88946">
    <property type="entry name" value="Sigma2 domain of RNA polymerase sigma factors"/>
    <property type="match status" value="1"/>
</dbReference>
<dbReference type="Pfam" id="PF04542">
    <property type="entry name" value="Sigma70_r2"/>
    <property type="match status" value="1"/>
</dbReference>
<evidence type="ECO:0000256" key="3">
    <source>
        <dbReference type="ARBA" id="ARBA00023082"/>
    </source>
</evidence>